<dbReference type="EMBL" id="QXFM01000022">
    <property type="protein sequence ID" value="RIV91436.1"/>
    <property type="molecule type" value="Genomic_DNA"/>
</dbReference>
<comment type="caution">
    <text evidence="3">The sequence shown here is derived from an EMBL/GenBank/DDBJ whole genome shotgun (WGS) entry which is preliminary data.</text>
</comment>
<evidence type="ECO:0000313" key="4">
    <source>
        <dbReference type="Proteomes" id="UP000265366"/>
    </source>
</evidence>
<dbReference type="Pfam" id="PF08239">
    <property type="entry name" value="SH3_3"/>
    <property type="match status" value="1"/>
</dbReference>
<feature type="signal peptide" evidence="1">
    <location>
        <begin position="1"/>
        <end position="26"/>
    </location>
</feature>
<evidence type="ECO:0000259" key="2">
    <source>
        <dbReference type="Pfam" id="PF08239"/>
    </source>
</evidence>
<keyword evidence="1" id="KW-0732">Signal</keyword>
<gene>
    <name evidence="3" type="ORF">D2V17_03120</name>
</gene>
<reference evidence="3 4" key="1">
    <citation type="submission" date="2018-08" db="EMBL/GenBank/DDBJ databases">
        <title>Erythrobacter zhengii sp.nov., a bacterium isolated from deep-sea sediment.</title>
        <authorList>
            <person name="Fang C."/>
            <person name="Wu Y.-H."/>
            <person name="Sun C."/>
            <person name="Wang H."/>
            <person name="Cheng H."/>
            <person name="Meng F.-X."/>
            <person name="Wang C.-S."/>
            <person name="Xu X.-W."/>
        </authorList>
    </citation>
    <scope>NUCLEOTIDE SEQUENCE [LARGE SCALE GENOMIC DNA]</scope>
    <source>
        <strain evidence="3 4">CCTCC AB 2015396</strain>
    </source>
</reference>
<feature type="domain" description="SH3b" evidence="2">
    <location>
        <begin position="244"/>
        <end position="292"/>
    </location>
</feature>
<dbReference type="OrthoDB" id="7201328at2"/>
<dbReference type="AlphaFoldDB" id="A0A3A1PCE0"/>
<feature type="chain" id="PRO_5017225431" evidence="1">
    <location>
        <begin position="27"/>
        <end position="293"/>
    </location>
</feature>
<evidence type="ECO:0000313" key="3">
    <source>
        <dbReference type="EMBL" id="RIV91436.1"/>
    </source>
</evidence>
<sequence>MHTSLKLASLAATATLVLATASPALADEPVQLVKCEVSLGSIALVDSPNAGWSQWNLGSPRQLLTSLATESGCFTPHNGGTEPARFLVTAVAGSQEEVDQSVEFARGAAAEALVRSGAATSILRSVPFGGAALGMLGGLGGRRTTVAAGLTVVNPATGQPLAAGTGTVTSTTLNFRGSGGTFARGLAETSGYAGSSEGRKLTEAFVIAFNSLVAQGAALTAAPASSAAPAAATAAATVAVDTVLRTSASSSAGEVRALRAGTTLTPTGQRDGLWIEAEDSFGTRGWVSVEDLQ</sequence>
<protein>
    <submittedName>
        <fullName evidence="3">SH3 domain-containing protein</fullName>
    </submittedName>
</protein>
<evidence type="ECO:0000256" key="1">
    <source>
        <dbReference type="SAM" id="SignalP"/>
    </source>
</evidence>
<proteinExistence type="predicted"/>
<dbReference type="Proteomes" id="UP000265366">
    <property type="component" value="Unassembled WGS sequence"/>
</dbReference>
<dbReference type="InterPro" id="IPR003646">
    <property type="entry name" value="SH3-like_bac-type"/>
</dbReference>
<accession>A0A3A1PCE0</accession>
<organism evidence="3 4">
    <name type="scientific">Aurantiacibacter xanthus</name>
    <dbReference type="NCBI Taxonomy" id="1784712"/>
    <lineage>
        <taxon>Bacteria</taxon>
        <taxon>Pseudomonadati</taxon>
        <taxon>Pseudomonadota</taxon>
        <taxon>Alphaproteobacteria</taxon>
        <taxon>Sphingomonadales</taxon>
        <taxon>Erythrobacteraceae</taxon>
        <taxon>Aurantiacibacter</taxon>
    </lineage>
</organism>
<dbReference type="RefSeq" id="WP_119591690.1">
    <property type="nucleotide sequence ID" value="NZ_QXFM01000022.1"/>
</dbReference>
<keyword evidence="4" id="KW-1185">Reference proteome</keyword>
<name>A0A3A1PCE0_9SPHN</name>